<protein>
    <submittedName>
        <fullName evidence="4">Right-handed parallel beta-helix repeat-containing protein</fullName>
    </submittedName>
</protein>
<dbReference type="InterPro" id="IPR006626">
    <property type="entry name" value="PbH1"/>
</dbReference>
<evidence type="ECO:0000313" key="5">
    <source>
        <dbReference type="Proteomes" id="UP000717364"/>
    </source>
</evidence>
<reference evidence="4" key="1">
    <citation type="submission" date="2020-11" db="EMBL/GenBank/DDBJ databases">
        <authorList>
            <person name="Konstantinou D."/>
            <person name="Gkelis S."/>
            <person name="Popin R."/>
            <person name="Fewer D."/>
            <person name="Sivonen K."/>
        </authorList>
    </citation>
    <scope>NUCLEOTIDE SEQUENCE</scope>
    <source>
        <strain evidence="4">TAU-MAC 1115</strain>
    </source>
</reference>
<feature type="signal peptide" evidence="2">
    <location>
        <begin position="1"/>
        <end position="34"/>
    </location>
</feature>
<feature type="region of interest" description="Disordered" evidence="1">
    <location>
        <begin position="35"/>
        <end position="62"/>
    </location>
</feature>
<dbReference type="AlphaFoldDB" id="A0A947DBB0"/>
<dbReference type="Proteomes" id="UP000717364">
    <property type="component" value="Unassembled WGS sequence"/>
</dbReference>
<evidence type="ECO:0000256" key="2">
    <source>
        <dbReference type="SAM" id="SignalP"/>
    </source>
</evidence>
<reference evidence="4" key="2">
    <citation type="journal article" date="2021" name="Mar. Drugs">
        <title>Genome Reduction and Secondary Metabolism of the Marine Sponge-Associated Cyanobacterium Leptothoe.</title>
        <authorList>
            <person name="Konstantinou D."/>
            <person name="Popin R.V."/>
            <person name="Fewer D.P."/>
            <person name="Sivonen K."/>
            <person name="Gkelis S."/>
        </authorList>
    </citation>
    <scope>NUCLEOTIDE SEQUENCE</scope>
    <source>
        <strain evidence="4">TAU-MAC 1115</strain>
    </source>
</reference>
<dbReference type="Gene3D" id="2.160.20.10">
    <property type="entry name" value="Single-stranded right-handed beta-helix, Pectin lyase-like"/>
    <property type="match status" value="1"/>
</dbReference>
<dbReference type="InterPro" id="IPR024519">
    <property type="entry name" value="IAT_beta"/>
</dbReference>
<dbReference type="Pfam" id="PF11924">
    <property type="entry name" value="IAT_beta"/>
    <property type="match status" value="1"/>
</dbReference>
<name>A0A947DBB0_9CYAN</name>
<sequence length="860" mass="89297">MKTFIPDALLRNTVLSTTASFVTFIGISASSAWAQNQPELKSRPEDRPLAQNIDGSDDQPLKVEPRVGVNFQSGPGVGYDASFGGLHFFVPFGQIPEQSTFYTAGQVNLFTNDDNFNGNLRLGYRTQLPNNELVLGGYVGWDVNQTSSDETFHQMGLGADLQGNKWIVSTNAYLPVGSTRREVASSVADNGTTFSDFRFSGNNLLYSSLNQQTTTRLYEAAMTGVDLEAGYELLSWDQGNLYGYGGVYFLDASGTSSVVGGRGRLQVAVDNFQGGLSVQSDDNFGTTVAVNLGVTFGGNSHRKRGETSAGSLVARLGNEVQRRHVIAIDQQTATTFSLTQANNLIARNPATGQTWRFLHVTDGVMGGDGTFETPLGAVTDGTAIAATAGNDVIYVEAGDRTGLAGFTIPDNVQVLSTGVIQALDVQDVGITPLPGSGSGTLPLVNSTVTMGNGTTLSGFDVKTVETSGIYARNVSDFTIDRNQVTTTAASGIQSNALAGEVVNNARISDNSVTTIGEGARAIDTSASNGGTISNTTISGNSIATTGIRASGIDNYADNGGTISNSMITGNSITTTELFSYGIIDDAYNGGTISDTTITGNTISTSGFFTDGILELASDGTISRATISGNTIETTGIGSQGIYVYANTGGTIRDTTISGNTLTTTRAISNGIAANSYNGEISNTTISGNTITTAGNNANGIDLETYEGTLNNTTISGNTITTTGSYGDGIYAYVYSGTLNNPTISGNTVSTIGEGAQGIEFAIEDAGTMNNATITNNQIQQAGEHSVILQTNETTSNICVTQFSGNTSGGPNTFSAGGNDLNIIVEPGSTVDFVNFDNVAANNTGFDDVVGTPSGQPSTCP</sequence>
<keyword evidence="2" id="KW-0732">Signal</keyword>
<gene>
    <name evidence="4" type="ORF">IXB50_01060</name>
</gene>
<proteinExistence type="predicted"/>
<dbReference type="RefSeq" id="WP_215607087.1">
    <property type="nucleotide sequence ID" value="NZ_JADOES010000002.1"/>
</dbReference>
<comment type="caution">
    <text evidence="4">The sequence shown here is derived from an EMBL/GenBank/DDBJ whole genome shotgun (WGS) entry which is preliminary data.</text>
</comment>
<evidence type="ECO:0000259" key="3">
    <source>
        <dbReference type="Pfam" id="PF11924"/>
    </source>
</evidence>
<feature type="domain" description="Inverse autotransporter beta-domain" evidence="3">
    <location>
        <begin position="86"/>
        <end position="186"/>
    </location>
</feature>
<feature type="chain" id="PRO_5037002163" evidence="2">
    <location>
        <begin position="35"/>
        <end position="860"/>
    </location>
</feature>
<evidence type="ECO:0000256" key="1">
    <source>
        <dbReference type="SAM" id="MobiDB-lite"/>
    </source>
</evidence>
<dbReference type="InterPro" id="IPR038177">
    <property type="entry name" value="IAT_beta_sf"/>
</dbReference>
<dbReference type="SUPFAM" id="SSF51126">
    <property type="entry name" value="Pectin lyase-like"/>
    <property type="match status" value="2"/>
</dbReference>
<keyword evidence="5" id="KW-1185">Reference proteome</keyword>
<dbReference type="EMBL" id="JADOES010000002">
    <property type="protein sequence ID" value="MBT9314012.1"/>
    <property type="molecule type" value="Genomic_DNA"/>
</dbReference>
<dbReference type="Gene3D" id="2.40.160.160">
    <property type="entry name" value="Inverse autotransporter, beta-domain"/>
    <property type="match status" value="1"/>
</dbReference>
<organism evidence="4 5">
    <name type="scientific">Leptothoe spongobia TAU-MAC 1115</name>
    <dbReference type="NCBI Taxonomy" id="1967444"/>
    <lineage>
        <taxon>Bacteria</taxon>
        <taxon>Bacillati</taxon>
        <taxon>Cyanobacteriota</taxon>
        <taxon>Cyanophyceae</taxon>
        <taxon>Nodosilineales</taxon>
        <taxon>Cymatolegaceae</taxon>
        <taxon>Leptothoe</taxon>
        <taxon>Leptothoe spongobia</taxon>
    </lineage>
</organism>
<dbReference type="SMART" id="SM00710">
    <property type="entry name" value="PbH1"/>
    <property type="match status" value="13"/>
</dbReference>
<evidence type="ECO:0000313" key="4">
    <source>
        <dbReference type="EMBL" id="MBT9314012.1"/>
    </source>
</evidence>
<accession>A0A947DBB0</accession>
<dbReference type="InterPro" id="IPR011050">
    <property type="entry name" value="Pectin_lyase_fold/virulence"/>
</dbReference>
<dbReference type="InterPro" id="IPR012334">
    <property type="entry name" value="Pectin_lyas_fold"/>
</dbReference>